<dbReference type="Proteomes" id="UP000244912">
    <property type="component" value="Unassembled WGS sequence"/>
</dbReference>
<organism evidence="1 2">
    <name type="scientific">Palleronia abyssalis</name>
    <dbReference type="NCBI Taxonomy" id="1501240"/>
    <lineage>
        <taxon>Bacteria</taxon>
        <taxon>Pseudomonadati</taxon>
        <taxon>Pseudomonadota</taxon>
        <taxon>Alphaproteobacteria</taxon>
        <taxon>Rhodobacterales</taxon>
        <taxon>Roseobacteraceae</taxon>
        <taxon>Palleronia</taxon>
    </lineage>
</organism>
<evidence type="ECO:0000313" key="1">
    <source>
        <dbReference type="EMBL" id="SPJ25052.1"/>
    </source>
</evidence>
<dbReference type="EMBL" id="ONZF01000007">
    <property type="protein sequence ID" value="SPJ25052.1"/>
    <property type="molecule type" value="Genomic_DNA"/>
</dbReference>
<reference evidence="1 2" key="1">
    <citation type="submission" date="2018-03" db="EMBL/GenBank/DDBJ databases">
        <authorList>
            <person name="Keele B.F."/>
        </authorList>
    </citation>
    <scope>NUCLEOTIDE SEQUENCE [LARGE SCALE GENOMIC DNA]</scope>
    <source>
        <strain evidence="1 2">CECT 8504</strain>
    </source>
</reference>
<name>A0A2R8BY45_9RHOB</name>
<protein>
    <submittedName>
        <fullName evidence="1">Uncharacterized protein</fullName>
    </submittedName>
</protein>
<keyword evidence="2" id="KW-1185">Reference proteome</keyword>
<sequence>MNQREERGLALCAQYLRNAASGKCRVADFEWVREELDDREDWARCVLICAGYHRDLKGRWVSREAPTNYPPTLKCDYSMLSQLMEDEDPSDRWDEDRAHLHLVS</sequence>
<gene>
    <name evidence="1" type="ORF">PAA8504_02895</name>
</gene>
<proteinExistence type="predicted"/>
<dbReference type="RefSeq" id="WP_108894866.1">
    <property type="nucleotide sequence ID" value="NZ_ONZF01000007.1"/>
</dbReference>
<accession>A0A2R8BY45</accession>
<evidence type="ECO:0000313" key="2">
    <source>
        <dbReference type="Proteomes" id="UP000244912"/>
    </source>
</evidence>
<dbReference type="AlphaFoldDB" id="A0A2R8BY45"/>